<reference evidence="1" key="1">
    <citation type="journal article" date="2021" name="Proc. Natl. Acad. Sci. U.S.A.">
        <title>A Catalog of Tens of Thousands of Viruses from Human Metagenomes Reveals Hidden Associations with Chronic Diseases.</title>
        <authorList>
            <person name="Tisza M.J."/>
            <person name="Buck C.B."/>
        </authorList>
    </citation>
    <scope>NUCLEOTIDE SEQUENCE</scope>
    <source>
        <strain evidence="1">CtuBK6</strain>
    </source>
</reference>
<name>A0A8S5THD6_9CAUD</name>
<protein>
    <submittedName>
        <fullName evidence="1">Uncharacterized protein</fullName>
    </submittedName>
</protein>
<sequence>MIELAYSPKLHIQALYRSIALVYYDFESMFEHYRPAANMADFDIRKWRRVRFNECIRQINLIRESKGLNPVKENATLSECIEGL</sequence>
<organism evidence="1">
    <name type="scientific">Siphoviridae sp. ctuBK6</name>
    <dbReference type="NCBI Taxonomy" id="2827963"/>
    <lineage>
        <taxon>Viruses</taxon>
        <taxon>Duplodnaviria</taxon>
        <taxon>Heunggongvirae</taxon>
        <taxon>Uroviricota</taxon>
        <taxon>Caudoviricetes</taxon>
    </lineage>
</organism>
<dbReference type="EMBL" id="BK032826">
    <property type="protein sequence ID" value="DAF62693.1"/>
    <property type="molecule type" value="Genomic_DNA"/>
</dbReference>
<accession>A0A8S5THD6</accession>
<evidence type="ECO:0000313" key="1">
    <source>
        <dbReference type="EMBL" id="DAF62693.1"/>
    </source>
</evidence>
<proteinExistence type="predicted"/>